<organism evidence="1 2">
    <name type="scientific">Aetokthonos hydrillicola Thurmond2011</name>
    <dbReference type="NCBI Taxonomy" id="2712845"/>
    <lineage>
        <taxon>Bacteria</taxon>
        <taxon>Bacillati</taxon>
        <taxon>Cyanobacteriota</taxon>
        <taxon>Cyanophyceae</taxon>
        <taxon>Nostocales</taxon>
        <taxon>Hapalosiphonaceae</taxon>
        <taxon>Aetokthonos</taxon>
    </lineage>
</organism>
<dbReference type="AlphaFoldDB" id="A0AAP5I2F4"/>
<dbReference type="EMBL" id="JAALHA020000001">
    <property type="protein sequence ID" value="MDR9893446.1"/>
    <property type="molecule type" value="Genomic_DNA"/>
</dbReference>
<gene>
    <name evidence="1" type="ORF">G7B40_002435</name>
</gene>
<keyword evidence="2" id="KW-1185">Reference proteome</keyword>
<evidence type="ECO:0000313" key="2">
    <source>
        <dbReference type="Proteomes" id="UP000667802"/>
    </source>
</evidence>
<sequence length="100" mass="10323">MRKLRIVDLGFCESELVSNSQVLGGTGTTITVTSPYGTWSSSYDTAKYSGYSASYYVDPQTGQITTQISGVAEGGVAGAVAGVVSDGVTKYAYSSSSVKV</sequence>
<accession>A0AAP5I2F4</accession>
<proteinExistence type="predicted"/>
<protein>
    <submittedName>
        <fullName evidence="1">Uncharacterized protein</fullName>
    </submittedName>
</protein>
<name>A0AAP5I2F4_9CYAN</name>
<dbReference type="Proteomes" id="UP000667802">
    <property type="component" value="Unassembled WGS sequence"/>
</dbReference>
<comment type="caution">
    <text evidence="1">The sequence shown here is derived from an EMBL/GenBank/DDBJ whole genome shotgun (WGS) entry which is preliminary data.</text>
</comment>
<dbReference type="RefSeq" id="WP_208346625.1">
    <property type="nucleotide sequence ID" value="NZ_CAWQFN010000292.1"/>
</dbReference>
<reference evidence="2" key="1">
    <citation type="journal article" date="2021" name="Science">
        <title>Hunting the eagle killer: A cyanobacterial neurotoxin causes vacuolar myelinopathy.</title>
        <authorList>
            <person name="Breinlinger S."/>
            <person name="Phillips T.J."/>
            <person name="Haram B.N."/>
            <person name="Mares J."/>
            <person name="Martinez Yerena J.A."/>
            <person name="Hrouzek P."/>
            <person name="Sobotka R."/>
            <person name="Henderson W.M."/>
            <person name="Schmieder P."/>
            <person name="Williams S.M."/>
            <person name="Lauderdale J.D."/>
            <person name="Wilde H.D."/>
            <person name="Gerrin W."/>
            <person name="Kust A."/>
            <person name="Washington J.W."/>
            <person name="Wagner C."/>
            <person name="Geier B."/>
            <person name="Liebeke M."/>
            <person name="Enke H."/>
            <person name="Niedermeyer T.H.J."/>
            <person name="Wilde S.B."/>
        </authorList>
    </citation>
    <scope>NUCLEOTIDE SEQUENCE [LARGE SCALE GENOMIC DNA]</scope>
    <source>
        <strain evidence="2">Thurmond2011</strain>
    </source>
</reference>
<evidence type="ECO:0000313" key="1">
    <source>
        <dbReference type="EMBL" id="MDR9893446.1"/>
    </source>
</evidence>